<evidence type="ECO:0000313" key="2">
    <source>
        <dbReference type="EnsemblMetazoa" id="ENSAATROPP007668"/>
    </source>
</evidence>
<keyword evidence="3" id="KW-1185">Reference proteome</keyword>
<dbReference type="EnsemblMetazoa" id="ENSAATROPT008514">
    <property type="protein sequence ID" value="ENSAATROPP007668"/>
    <property type="gene ID" value="ENSAATROPG006943"/>
</dbReference>
<accession>A0AAG5DAJ5</accession>
<evidence type="ECO:0000259" key="1">
    <source>
        <dbReference type="Pfam" id="PF12248"/>
    </source>
</evidence>
<reference evidence="2" key="1">
    <citation type="submission" date="2024-04" db="UniProtKB">
        <authorList>
            <consortium name="EnsemblMetazoa"/>
        </authorList>
    </citation>
    <scope>IDENTIFICATION</scope>
    <source>
        <strain evidence="2">EBRO</strain>
    </source>
</reference>
<dbReference type="PANTHER" id="PTHR31649:SF1">
    <property type="entry name" value="FARNESOIC ACID O-METHYL TRANSFERASE DOMAIN-CONTAINING PROTEIN"/>
    <property type="match status" value="1"/>
</dbReference>
<name>A0AAG5DAJ5_ANOAO</name>
<dbReference type="InterPro" id="IPR006616">
    <property type="entry name" value="DM9_repeat"/>
</dbReference>
<proteinExistence type="predicted"/>
<dbReference type="Proteomes" id="UP000075880">
    <property type="component" value="Unassembled WGS sequence"/>
</dbReference>
<dbReference type="SMART" id="SM00696">
    <property type="entry name" value="DM9"/>
    <property type="match status" value="2"/>
</dbReference>
<evidence type="ECO:0000313" key="3">
    <source>
        <dbReference type="Proteomes" id="UP000075880"/>
    </source>
</evidence>
<dbReference type="Pfam" id="PF11901">
    <property type="entry name" value="DM9"/>
    <property type="match status" value="1"/>
</dbReference>
<dbReference type="InterPro" id="IPR022041">
    <property type="entry name" value="Methyltransf_FA"/>
</dbReference>
<protein>
    <recommendedName>
        <fullName evidence="1">Farnesoic acid O-methyl transferase domain-containing protein</fullName>
    </recommendedName>
</protein>
<sequence length="490" mass="52587">MCVHVSKNIFLNMECNIATTNDDGKCFRARMTRNARANERIQICVYLRGCSPVERTARTLVFRPFPKSASQLQYIHGSCSPVRPVWTHGKHSQPGSTVRAVASVRSTFAVFRLLAASSLNGFRSPELYDLPSVLTIQLQSTNMANIDPSAHRRYKEKKVVKGPTAIGWQLAEGVSTGAQESGAVPDASNDQRGSSIELETVDKLEYRFVPAANGVVKFKVRAANDAHIALTTNPEESDPMLEVFIGGWKNTKSVIRKNRTKPDVAEVDTPDILNAGEFRGFWIRWLDNVITVGNEGAAAAFLSYENPDPFPINCIGVCTGWGATGSWLIEPPAEQSTPSAPTAAALSSGGAACWVAAANGEIPPNAVVGGSDGEEQYIGRAQHEGGIIPGKVVASHGVCYIAWGGAENPKAEYEVLCDFSGTFVPVSGSDIPPTALPAGESEDGEPLFIGRVNHEGTVTVGKVQPSHGVCYIPYGGQEMAFTDYEIYVSP</sequence>
<dbReference type="AlphaFoldDB" id="A0AAG5DAJ5"/>
<dbReference type="Pfam" id="PF12248">
    <property type="entry name" value="Methyltransf_FA"/>
    <property type="match status" value="1"/>
</dbReference>
<feature type="domain" description="Farnesoic acid O-methyl transferase" evidence="1">
    <location>
        <begin position="203"/>
        <end position="332"/>
    </location>
</feature>
<organism evidence="2 3">
    <name type="scientific">Anopheles atroparvus</name>
    <name type="common">European mosquito</name>
    <dbReference type="NCBI Taxonomy" id="41427"/>
    <lineage>
        <taxon>Eukaryota</taxon>
        <taxon>Metazoa</taxon>
        <taxon>Ecdysozoa</taxon>
        <taxon>Arthropoda</taxon>
        <taxon>Hexapoda</taxon>
        <taxon>Insecta</taxon>
        <taxon>Pterygota</taxon>
        <taxon>Neoptera</taxon>
        <taxon>Endopterygota</taxon>
        <taxon>Diptera</taxon>
        <taxon>Nematocera</taxon>
        <taxon>Culicoidea</taxon>
        <taxon>Culicidae</taxon>
        <taxon>Anophelinae</taxon>
        <taxon>Anopheles</taxon>
    </lineage>
</organism>
<dbReference type="PANTHER" id="PTHR31649">
    <property type="entry name" value="AGAP009604-PA"/>
    <property type="match status" value="1"/>
</dbReference>